<evidence type="ECO:0000259" key="1">
    <source>
        <dbReference type="PROSITE" id="PS51186"/>
    </source>
</evidence>
<keyword evidence="2" id="KW-0808">Transferase</keyword>
<gene>
    <name evidence="2" type="ORF">OE88DRAFT_1655138</name>
</gene>
<dbReference type="Proteomes" id="UP000305948">
    <property type="component" value="Unassembled WGS sequence"/>
</dbReference>
<dbReference type="EMBL" id="ML213506">
    <property type="protein sequence ID" value="TFK54464.1"/>
    <property type="molecule type" value="Genomic_DNA"/>
</dbReference>
<dbReference type="GO" id="GO:1990189">
    <property type="term" value="F:protein N-terminal-serine acetyltransferase activity"/>
    <property type="evidence" value="ECO:0007669"/>
    <property type="project" value="TreeGrafter"/>
</dbReference>
<evidence type="ECO:0000313" key="2">
    <source>
        <dbReference type="EMBL" id="TFK54464.1"/>
    </source>
</evidence>
<dbReference type="AlphaFoldDB" id="A0A5C3N9V5"/>
<dbReference type="PROSITE" id="PS51186">
    <property type="entry name" value="GNAT"/>
    <property type="match status" value="1"/>
</dbReference>
<keyword evidence="3" id="KW-1185">Reference proteome</keyword>
<dbReference type="PANTHER" id="PTHR43441">
    <property type="entry name" value="RIBOSOMAL-PROTEIN-SERINE ACETYLTRANSFERASE"/>
    <property type="match status" value="1"/>
</dbReference>
<feature type="domain" description="N-acetyltransferase" evidence="1">
    <location>
        <begin position="62"/>
        <end position="215"/>
    </location>
</feature>
<dbReference type="SUPFAM" id="SSF55729">
    <property type="entry name" value="Acyl-CoA N-acyltransferases (Nat)"/>
    <property type="match status" value="1"/>
</dbReference>
<keyword evidence="2" id="KW-0012">Acyltransferase</keyword>
<dbReference type="GO" id="GO:0008999">
    <property type="term" value="F:protein-N-terminal-alanine acetyltransferase activity"/>
    <property type="evidence" value="ECO:0007669"/>
    <property type="project" value="TreeGrafter"/>
</dbReference>
<dbReference type="Gene3D" id="3.40.630.30">
    <property type="match status" value="1"/>
</dbReference>
<dbReference type="InterPro" id="IPR016181">
    <property type="entry name" value="Acyl_CoA_acyltransferase"/>
</dbReference>
<name>A0A5C3N9V5_9AGAM</name>
<dbReference type="InterPro" id="IPR051908">
    <property type="entry name" value="Ribosomal_N-acetyltransferase"/>
</dbReference>
<organism evidence="2 3">
    <name type="scientific">Heliocybe sulcata</name>
    <dbReference type="NCBI Taxonomy" id="5364"/>
    <lineage>
        <taxon>Eukaryota</taxon>
        <taxon>Fungi</taxon>
        <taxon>Dikarya</taxon>
        <taxon>Basidiomycota</taxon>
        <taxon>Agaricomycotina</taxon>
        <taxon>Agaricomycetes</taxon>
        <taxon>Gloeophyllales</taxon>
        <taxon>Gloeophyllaceae</taxon>
        <taxon>Heliocybe</taxon>
    </lineage>
</organism>
<reference evidence="2 3" key="1">
    <citation type="journal article" date="2019" name="Nat. Ecol. Evol.">
        <title>Megaphylogeny resolves global patterns of mushroom evolution.</title>
        <authorList>
            <person name="Varga T."/>
            <person name="Krizsan K."/>
            <person name="Foldi C."/>
            <person name="Dima B."/>
            <person name="Sanchez-Garcia M."/>
            <person name="Sanchez-Ramirez S."/>
            <person name="Szollosi G.J."/>
            <person name="Szarkandi J.G."/>
            <person name="Papp V."/>
            <person name="Albert L."/>
            <person name="Andreopoulos W."/>
            <person name="Angelini C."/>
            <person name="Antonin V."/>
            <person name="Barry K.W."/>
            <person name="Bougher N.L."/>
            <person name="Buchanan P."/>
            <person name="Buyck B."/>
            <person name="Bense V."/>
            <person name="Catcheside P."/>
            <person name="Chovatia M."/>
            <person name="Cooper J."/>
            <person name="Damon W."/>
            <person name="Desjardin D."/>
            <person name="Finy P."/>
            <person name="Geml J."/>
            <person name="Haridas S."/>
            <person name="Hughes K."/>
            <person name="Justo A."/>
            <person name="Karasinski D."/>
            <person name="Kautmanova I."/>
            <person name="Kiss B."/>
            <person name="Kocsube S."/>
            <person name="Kotiranta H."/>
            <person name="LaButti K.M."/>
            <person name="Lechner B.E."/>
            <person name="Liimatainen K."/>
            <person name="Lipzen A."/>
            <person name="Lukacs Z."/>
            <person name="Mihaltcheva S."/>
            <person name="Morgado L.N."/>
            <person name="Niskanen T."/>
            <person name="Noordeloos M.E."/>
            <person name="Ohm R.A."/>
            <person name="Ortiz-Santana B."/>
            <person name="Ovrebo C."/>
            <person name="Racz N."/>
            <person name="Riley R."/>
            <person name="Savchenko A."/>
            <person name="Shiryaev A."/>
            <person name="Soop K."/>
            <person name="Spirin V."/>
            <person name="Szebenyi C."/>
            <person name="Tomsovsky M."/>
            <person name="Tulloss R.E."/>
            <person name="Uehling J."/>
            <person name="Grigoriev I.V."/>
            <person name="Vagvolgyi C."/>
            <person name="Papp T."/>
            <person name="Martin F.M."/>
            <person name="Miettinen O."/>
            <person name="Hibbett D.S."/>
            <person name="Nagy L.G."/>
        </authorList>
    </citation>
    <scope>NUCLEOTIDE SEQUENCE [LARGE SCALE GENOMIC DNA]</scope>
    <source>
        <strain evidence="2 3">OMC1185</strain>
    </source>
</reference>
<dbReference type="OrthoDB" id="41238at2759"/>
<dbReference type="InterPro" id="IPR000182">
    <property type="entry name" value="GNAT_dom"/>
</dbReference>
<evidence type="ECO:0000313" key="3">
    <source>
        <dbReference type="Proteomes" id="UP000305948"/>
    </source>
</evidence>
<accession>A0A5C3N9V5</accession>
<dbReference type="PANTHER" id="PTHR43441:SF5">
    <property type="entry name" value="FAMILY ACETYLTRANSFERASE, PUTATIVE-RELATED"/>
    <property type="match status" value="1"/>
</dbReference>
<protein>
    <submittedName>
        <fullName evidence="2">Acyl-CoA N-acyltransferase</fullName>
    </submittedName>
</protein>
<sequence>MAYVNLYKPSPAPGPTWGPDPYDINFVFDIDPKYLENDKVKVTPFVPAKHAEAYWKHSKDHPELYRFLPWDFLTIDDLLAKLETWRLDPTWLTLVIIDKTRKSDDPTYLASEGGGIAGMVALIRSSALHLTTEIGAVTILPPFQRTHVTTNMVGIILQYCFASPSAERPGLGIRRLQWSAHPANAASARVAEKFQFVREGSMKWTWVVPEGKEGAVLAREGELPGRGSAMYAMCWDDWEGGTKDAAIRLMDRKRPSG</sequence>
<proteinExistence type="predicted"/>
<dbReference type="Pfam" id="PF13302">
    <property type="entry name" value="Acetyltransf_3"/>
    <property type="match status" value="1"/>
</dbReference>